<keyword evidence="2" id="KW-1185">Reference proteome</keyword>
<sequence length="156" mass="18078">MASKTEKTILEASMAKYIRVLRNHNTLKELIAAYPSLKEKCLSYPFALIDKEWRVFLDLSNLNIEIANIRAVIALSYTELIEKAIKDPSSLTQEETLLLLARFWTPKTDAERKMTWELLCETEEIIMEKEGAAFYTSRNPAFLPNELEAFRTRSKE</sequence>
<gene>
    <name evidence="1" type="ORF">BOTNAR_0254g00010</name>
</gene>
<reference evidence="1 2" key="1">
    <citation type="submission" date="2017-12" db="EMBL/GenBank/DDBJ databases">
        <title>Comparative genomics of Botrytis spp.</title>
        <authorList>
            <person name="Valero-Jimenez C.A."/>
            <person name="Tapia P."/>
            <person name="Veloso J."/>
            <person name="Silva-Moreno E."/>
            <person name="Staats M."/>
            <person name="Valdes J.H."/>
            <person name="Van Kan J.A.L."/>
        </authorList>
    </citation>
    <scope>NUCLEOTIDE SEQUENCE [LARGE SCALE GENOMIC DNA]</scope>
    <source>
        <strain evidence="1 2">MUCL2120</strain>
    </source>
</reference>
<evidence type="ECO:0000313" key="1">
    <source>
        <dbReference type="EMBL" id="TGO55008.1"/>
    </source>
</evidence>
<comment type="caution">
    <text evidence="1">The sequence shown here is derived from an EMBL/GenBank/DDBJ whole genome shotgun (WGS) entry which is preliminary data.</text>
</comment>
<dbReference type="STRING" id="278944.A0A4Z1I098"/>
<dbReference type="EMBL" id="PQXJ01000254">
    <property type="protein sequence ID" value="TGO55008.1"/>
    <property type="molecule type" value="Genomic_DNA"/>
</dbReference>
<organism evidence="1 2">
    <name type="scientific">Botryotinia narcissicola</name>
    <dbReference type="NCBI Taxonomy" id="278944"/>
    <lineage>
        <taxon>Eukaryota</taxon>
        <taxon>Fungi</taxon>
        <taxon>Dikarya</taxon>
        <taxon>Ascomycota</taxon>
        <taxon>Pezizomycotina</taxon>
        <taxon>Leotiomycetes</taxon>
        <taxon>Helotiales</taxon>
        <taxon>Sclerotiniaceae</taxon>
        <taxon>Botryotinia</taxon>
    </lineage>
</organism>
<protein>
    <submittedName>
        <fullName evidence="1">Uncharacterized protein</fullName>
    </submittedName>
</protein>
<name>A0A4Z1I098_9HELO</name>
<dbReference type="Proteomes" id="UP000297452">
    <property type="component" value="Unassembled WGS sequence"/>
</dbReference>
<dbReference type="OrthoDB" id="3559445at2759"/>
<evidence type="ECO:0000313" key="2">
    <source>
        <dbReference type="Proteomes" id="UP000297452"/>
    </source>
</evidence>
<accession>A0A4Z1I098</accession>
<dbReference type="AlphaFoldDB" id="A0A4Z1I098"/>
<proteinExistence type="predicted"/>